<keyword evidence="3" id="KW-1185">Reference proteome</keyword>
<protein>
    <submittedName>
        <fullName evidence="2">Uncharacterized protein</fullName>
    </submittedName>
</protein>
<gene>
    <name evidence="2" type="ORF">T10_6878</name>
</gene>
<reference evidence="2 3" key="1">
    <citation type="submission" date="2015-01" db="EMBL/GenBank/DDBJ databases">
        <title>Evolution of Trichinella species and genotypes.</title>
        <authorList>
            <person name="Korhonen P.K."/>
            <person name="Edoardo P."/>
            <person name="Giuseppe L.R."/>
            <person name="Gasser R.B."/>
        </authorList>
    </citation>
    <scope>NUCLEOTIDE SEQUENCE [LARGE SCALE GENOMIC DNA]</scope>
    <source>
        <strain evidence="2">ISS1980</strain>
    </source>
</reference>
<keyword evidence="1" id="KW-1133">Transmembrane helix</keyword>
<dbReference type="AlphaFoldDB" id="A0A0V1M3B4"/>
<dbReference type="Proteomes" id="UP000054843">
    <property type="component" value="Unassembled WGS sequence"/>
</dbReference>
<keyword evidence="1" id="KW-0812">Transmembrane</keyword>
<dbReference type="EMBL" id="JYDO01000256">
    <property type="protein sequence ID" value="KRZ66217.1"/>
    <property type="molecule type" value="Genomic_DNA"/>
</dbReference>
<name>A0A0V1M3B4_9BILA</name>
<evidence type="ECO:0000313" key="2">
    <source>
        <dbReference type="EMBL" id="KRZ66217.1"/>
    </source>
</evidence>
<feature type="transmembrane region" description="Helical" evidence="1">
    <location>
        <begin position="49"/>
        <end position="69"/>
    </location>
</feature>
<proteinExistence type="predicted"/>
<organism evidence="2 3">
    <name type="scientific">Trichinella papuae</name>
    <dbReference type="NCBI Taxonomy" id="268474"/>
    <lineage>
        <taxon>Eukaryota</taxon>
        <taxon>Metazoa</taxon>
        <taxon>Ecdysozoa</taxon>
        <taxon>Nematoda</taxon>
        <taxon>Enoplea</taxon>
        <taxon>Dorylaimia</taxon>
        <taxon>Trichinellida</taxon>
        <taxon>Trichinellidae</taxon>
        <taxon>Trichinella</taxon>
    </lineage>
</organism>
<evidence type="ECO:0000313" key="3">
    <source>
        <dbReference type="Proteomes" id="UP000054843"/>
    </source>
</evidence>
<accession>A0A0V1M3B4</accession>
<evidence type="ECO:0000256" key="1">
    <source>
        <dbReference type="SAM" id="Phobius"/>
    </source>
</evidence>
<sequence>MSSWKREKSRKVNTDCSDQKDYPEIVQYPTANTENTWFPTHMVLLRFKMMLFSLCNAPAVFQLMITTTMRG</sequence>
<comment type="caution">
    <text evidence="2">The sequence shown here is derived from an EMBL/GenBank/DDBJ whole genome shotgun (WGS) entry which is preliminary data.</text>
</comment>
<keyword evidence="1" id="KW-0472">Membrane</keyword>